<sequence>MLRKLKHHEAKLLRKVDFLEYPKEKNVVEIKAVAKYGLKNREEYLQYHQVSCEIKRLARKLATLQPTDSFRIDQEKLLVDKLFHMGILSDRNTVSQVLNVRAESFCRRRLNVILCRLNMADTIKDANKFIQHGHVRVGVETANDPAMLITRSNEDFVTWVDSSAIKRHVMKYNNKLDDYDLL</sequence>
<dbReference type="FunFam" id="3.10.290.10:FF:000006">
    <property type="entry name" value="U3 small nucleolar ribonucleoprotein IMP3"/>
    <property type="match status" value="1"/>
</dbReference>
<keyword evidence="15" id="KW-1185">Reference proteome</keyword>
<evidence type="ECO:0000256" key="3">
    <source>
        <dbReference type="ARBA" id="ARBA00022517"/>
    </source>
</evidence>
<dbReference type="AlphaFoldDB" id="A0A4P9ZL80"/>
<dbReference type="GO" id="GO:0019843">
    <property type="term" value="F:rRNA binding"/>
    <property type="evidence" value="ECO:0007669"/>
    <property type="project" value="UniProtKB-KW"/>
</dbReference>
<evidence type="ECO:0000256" key="4">
    <source>
        <dbReference type="ARBA" id="ARBA00022730"/>
    </source>
</evidence>
<reference evidence="15" key="1">
    <citation type="journal article" date="2018" name="Nat. Microbiol.">
        <title>Leveraging single-cell genomics to expand the fungal tree of life.</title>
        <authorList>
            <person name="Ahrendt S.R."/>
            <person name="Quandt C.A."/>
            <person name="Ciobanu D."/>
            <person name="Clum A."/>
            <person name="Salamov A."/>
            <person name="Andreopoulos B."/>
            <person name="Cheng J.F."/>
            <person name="Woyke T."/>
            <person name="Pelin A."/>
            <person name="Henrissat B."/>
            <person name="Reynolds N.K."/>
            <person name="Benny G.L."/>
            <person name="Smith M.E."/>
            <person name="James T.Y."/>
            <person name="Grigoriev I.V."/>
        </authorList>
    </citation>
    <scope>NUCLEOTIDE SEQUENCE [LARGE SCALE GENOMIC DNA]</scope>
    <source>
        <strain evidence="15">RSA 468</strain>
    </source>
</reference>
<dbReference type="EMBL" id="ML003390">
    <property type="protein sequence ID" value="RKP34044.1"/>
    <property type="molecule type" value="Genomic_DNA"/>
</dbReference>
<accession>A0A4P9ZL80</accession>
<evidence type="ECO:0000313" key="15">
    <source>
        <dbReference type="Proteomes" id="UP000268162"/>
    </source>
</evidence>
<dbReference type="Pfam" id="PF01479">
    <property type="entry name" value="S4"/>
    <property type="match status" value="1"/>
</dbReference>
<comment type="similarity">
    <text evidence="2">Belongs to the universal ribosomal protein uS4 family.</text>
</comment>
<proteinExistence type="inferred from homology"/>
<dbReference type="GO" id="GO:0032040">
    <property type="term" value="C:small-subunit processome"/>
    <property type="evidence" value="ECO:0007669"/>
    <property type="project" value="TreeGrafter"/>
</dbReference>
<dbReference type="PANTHER" id="PTHR11831">
    <property type="entry name" value="30S 40S RIBOSOMAL PROTEIN"/>
    <property type="match status" value="1"/>
</dbReference>
<dbReference type="InterPro" id="IPR002942">
    <property type="entry name" value="S4_RNA-bd"/>
</dbReference>
<keyword evidence="7" id="KW-0539">Nucleus</keyword>
<dbReference type="InterPro" id="IPR036986">
    <property type="entry name" value="S4_RNA-bd_sf"/>
</dbReference>
<organism evidence="14 15">
    <name type="scientific">Dimargaris cristalligena</name>
    <dbReference type="NCBI Taxonomy" id="215637"/>
    <lineage>
        <taxon>Eukaryota</taxon>
        <taxon>Fungi</taxon>
        <taxon>Fungi incertae sedis</taxon>
        <taxon>Zoopagomycota</taxon>
        <taxon>Kickxellomycotina</taxon>
        <taxon>Dimargaritomycetes</taxon>
        <taxon>Dimargaritales</taxon>
        <taxon>Dimargaritaceae</taxon>
        <taxon>Dimargaris</taxon>
    </lineage>
</organism>
<dbReference type="GO" id="GO:0042274">
    <property type="term" value="P:ribosomal small subunit biogenesis"/>
    <property type="evidence" value="ECO:0007669"/>
    <property type="project" value="TreeGrafter"/>
</dbReference>
<dbReference type="InterPro" id="IPR001912">
    <property type="entry name" value="Ribosomal_uS4_N"/>
</dbReference>
<comment type="subcellular location">
    <subcellularLocation>
        <location evidence="1">Nucleus</location>
        <location evidence="1">Nucleolus</location>
    </subcellularLocation>
</comment>
<dbReference type="PANTHER" id="PTHR11831:SF1">
    <property type="entry name" value="U3 SMALL NUCLEOLAR RIBONUCLEOPROTEIN PROTEIN IMP3"/>
    <property type="match status" value="1"/>
</dbReference>
<dbReference type="GO" id="GO:0006412">
    <property type="term" value="P:translation"/>
    <property type="evidence" value="ECO:0007669"/>
    <property type="project" value="InterPro"/>
</dbReference>
<evidence type="ECO:0000256" key="11">
    <source>
        <dbReference type="PROSITE-ProRule" id="PRU00182"/>
    </source>
</evidence>
<dbReference type="InterPro" id="IPR005710">
    <property type="entry name" value="Ribosomal_uS4_euk/arc"/>
</dbReference>
<dbReference type="Gene3D" id="3.10.290.10">
    <property type="entry name" value="RNA-binding S4 domain"/>
    <property type="match status" value="1"/>
</dbReference>
<dbReference type="CDD" id="cd00165">
    <property type="entry name" value="S4"/>
    <property type="match status" value="1"/>
</dbReference>
<evidence type="ECO:0000256" key="10">
    <source>
        <dbReference type="ARBA" id="ARBA00072223"/>
    </source>
</evidence>
<dbReference type="GO" id="GO:0006364">
    <property type="term" value="P:rRNA processing"/>
    <property type="evidence" value="ECO:0007669"/>
    <property type="project" value="TreeGrafter"/>
</dbReference>
<dbReference type="OrthoDB" id="10248812at2759"/>
<evidence type="ECO:0000256" key="5">
    <source>
        <dbReference type="ARBA" id="ARBA00022884"/>
    </source>
</evidence>
<dbReference type="PROSITE" id="PS50889">
    <property type="entry name" value="S4"/>
    <property type="match status" value="1"/>
</dbReference>
<dbReference type="GO" id="GO:0030515">
    <property type="term" value="F:snoRNA binding"/>
    <property type="evidence" value="ECO:0007669"/>
    <property type="project" value="TreeGrafter"/>
</dbReference>
<dbReference type="SMART" id="SM01390">
    <property type="entry name" value="Ribosomal_S4"/>
    <property type="match status" value="1"/>
</dbReference>
<keyword evidence="3" id="KW-0690">Ribosome biogenesis</keyword>
<dbReference type="SUPFAM" id="SSF55174">
    <property type="entry name" value="Alpha-L RNA-binding motif"/>
    <property type="match status" value="1"/>
</dbReference>
<protein>
    <recommendedName>
        <fullName evidence="9">U3 small nucleolar ribonucleoprotein protein IMP3</fullName>
    </recommendedName>
    <alternativeName>
        <fullName evidence="10">U3 small nucleolar ribonucleoprotein protein imp3</fullName>
    </alternativeName>
</protein>
<feature type="domain" description="RNA-binding S4" evidence="12">
    <location>
        <begin position="108"/>
        <end position="175"/>
    </location>
</feature>
<dbReference type="Proteomes" id="UP000268162">
    <property type="component" value="Unassembled WGS sequence"/>
</dbReference>
<evidence type="ECO:0000313" key="14">
    <source>
        <dbReference type="EMBL" id="RKP34044.1"/>
    </source>
</evidence>
<gene>
    <name evidence="14" type="ORF">BJ085DRAFT_19238</name>
</gene>
<evidence type="ECO:0000256" key="7">
    <source>
        <dbReference type="ARBA" id="ARBA00023242"/>
    </source>
</evidence>
<keyword evidence="4" id="KW-0699">rRNA-binding</keyword>
<evidence type="ECO:0000259" key="13">
    <source>
        <dbReference type="SMART" id="SM01390"/>
    </source>
</evidence>
<feature type="domain" description="Small ribosomal subunit protein uS4 N-terminal" evidence="13">
    <location>
        <begin position="4"/>
        <end position="107"/>
    </location>
</feature>
<evidence type="ECO:0000256" key="9">
    <source>
        <dbReference type="ARBA" id="ARBA00069727"/>
    </source>
</evidence>
<keyword evidence="6" id="KW-0689">Ribosomal protein</keyword>
<dbReference type="SMART" id="SM00363">
    <property type="entry name" value="S4"/>
    <property type="match status" value="1"/>
</dbReference>
<evidence type="ECO:0000256" key="1">
    <source>
        <dbReference type="ARBA" id="ARBA00004604"/>
    </source>
</evidence>
<dbReference type="NCBIfam" id="TIGR01018">
    <property type="entry name" value="uS4_arch"/>
    <property type="match status" value="1"/>
</dbReference>
<dbReference type="STRING" id="215637.A0A4P9ZL80"/>
<dbReference type="GO" id="GO:0034457">
    <property type="term" value="C:Mpp10 complex"/>
    <property type="evidence" value="ECO:0007669"/>
    <property type="project" value="TreeGrafter"/>
</dbReference>
<evidence type="ECO:0000256" key="2">
    <source>
        <dbReference type="ARBA" id="ARBA00007465"/>
    </source>
</evidence>
<evidence type="ECO:0000256" key="6">
    <source>
        <dbReference type="ARBA" id="ARBA00022980"/>
    </source>
</evidence>
<name>A0A4P9ZL80_9FUNG</name>
<keyword evidence="8" id="KW-0687">Ribonucleoprotein</keyword>
<evidence type="ECO:0000256" key="8">
    <source>
        <dbReference type="ARBA" id="ARBA00023274"/>
    </source>
</evidence>
<keyword evidence="5 11" id="KW-0694">RNA-binding</keyword>
<dbReference type="GO" id="GO:0015935">
    <property type="term" value="C:small ribosomal subunit"/>
    <property type="evidence" value="ECO:0007669"/>
    <property type="project" value="InterPro"/>
</dbReference>
<dbReference type="GO" id="GO:0003735">
    <property type="term" value="F:structural constituent of ribosome"/>
    <property type="evidence" value="ECO:0007669"/>
    <property type="project" value="InterPro"/>
</dbReference>
<dbReference type="InterPro" id="IPR022801">
    <property type="entry name" value="Ribosomal_uS4"/>
</dbReference>
<evidence type="ECO:0000259" key="12">
    <source>
        <dbReference type="SMART" id="SM00363"/>
    </source>
</evidence>
<dbReference type="Pfam" id="PF00163">
    <property type="entry name" value="Ribosomal_S4"/>
    <property type="match status" value="1"/>
</dbReference>